<gene>
    <name evidence="1" type="ORF">NUW54_g8639</name>
</gene>
<comment type="caution">
    <text evidence="1">The sequence shown here is derived from an EMBL/GenBank/DDBJ whole genome shotgun (WGS) entry which is preliminary data.</text>
</comment>
<proteinExistence type="predicted"/>
<reference evidence="1" key="1">
    <citation type="submission" date="2022-08" db="EMBL/GenBank/DDBJ databases">
        <title>Genome Sequence of Pycnoporus sanguineus.</title>
        <authorList>
            <person name="Buettner E."/>
        </authorList>
    </citation>
    <scope>NUCLEOTIDE SEQUENCE</scope>
    <source>
        <strain evidence="1">CG-C14</strain>
    </source>
</reference>
<evidence type="ECO:0000313" key="1">
    <source>
        <dbReference type="EMBL" id="KAJ2989911.1"/>
    </source>
</evidence>
<organism evidence="1 2">
    <name type="scientific">Trametes sanguinea</name>
    <dbReference type="NCBI Taxonomy" id="158606"/>
    <lineage>
        <taxon>Eukaryota</taxon>
        <taxon>Fungi</taxon>
        <taxon>Dikarya</taxon>
        <taxon>Basidiomycota</taxon>
        <taxon>Agaricomycotina</taxon>
        <taxon>Agaricomycetes</taxon>
        <taxon>Polyporales</taxon>
        <taxon>Polyporaceae</taxon>
        <taxon>Trametes</taxon>
    </lineage>
</organism>
<protein>
    <submittedName>
        <fullName evidence="1">Uncharacterized protein</fullName>
    </submittedName>
</protein>
<name>A0ACC1PBX4_9APHY</name>
<evidence type="ECO:0000313" key="2">
    <source>
        <dbReference type="Proteomes" id="UP001144978"/>
    </source>
</evidence>
<sequence>MRALYASHLQSDKVDRGAKALVIATFGSRGGAKRIPRIYIALGGGRRPTPPFPPPMPSFFSRHKDTSSPSPEPPVITGRGGLNMPVPEVDGPSNYYDGDDAPSIPPVISLSEGSSSEEDHDIANHLDGAFAAVSGAQSGFQSYTGSRSLRVLNKSGDMLGTIKTDVTNIQGSSLASPLKSAYESEAMKTIRSGVNTLVDNLPGLIKALDEVAKLHPFIGIAVGAFRIVVELDLKRRDNDKKIASLFLQMKDMMEALLQLRSIKDQEAIGPGGMTIKARMQELVKQTADDITSCGNACDTYAKKRLIVKVIKGSVWDSTLKGYIDLFASAEQPAGCSTARRFRILATPATGLERQDALVTSAVVRNLVGSVRKQGRRNV</sequence>
<accession>A0ACC1PBX4</accession>
<dbReference type="EMBL" id="JANSHE010002714">
    <property type="protein sequence ID" value="KAJ2989911.1"/>
    <property type="molecule type" value="Genomic_DNA"/>
</dbReference>
<dbReference type="Proteomes" id="UP001144978">
    <property type="component" value="Unassembled WGS sequence"/>
</dbReference>
<keyword evidence="2" id="KW-1185">Reference proteome</keyword>